<dbReference type="Pfam" id="PF04069">
    <property type="entry name" value="OpuAC"/>
    <property type="match status" value="1"/>
</dbReference>
<proteinExistence type="predicted"/>
<sequence>MQYPNRPAPTRRTMISALALAPLLAACSSEDDKPKVDPSASSYGTLRVGIGALREMRAVAYLYAQALRNVGYNVEVVTNEDSRSKFLDALKQTEANTPEPDTLDLVIDYSGDLLLHLTNDGKLSPAQIQAERQAASASASAASAGVTLPPTPTNTPSHDASASEGATASPSGAINARALNITDTVAAINRVLPEHLELLDVANAQNRDVLVTTRQNEVQHKLRSLANLADVKATLSFALTSGYTSSSYGVASLKTVYKYTVENPILNENSAERVSMLSKDTAQVVLLHSADPAIEDNRFTTLEDPQTTQLNQQLIPIARRNLPDSAREAINRVSSTLDTGNLSFLLRLTSGTNPIADDEAAKFLLEHPRK</sequence>
<feature type="compositionally biased region" description="Low complexity" evidence="1">
    <location>
        <begin position="134"/>
        <end position="144"/>
    </location>
</feature>
<dbReference type="InterPro" id="IPR007210">
    <property type="entry name" value="ABC_Gly_betaine_transp_sub-bd"/>
</dbReference>
<evidence type="ECO:0000256" key="2">
    <source>
        <dbReference type="SAM" id="SignalP"/>
    </source>
</evidence>
<evidence type="ECO:0000313" key="4">
    <source>
        <dbReference type="EMBL" id="VEJ29960.1"/>
    </source>
</evidence>
<feature type="domain" description="ABC-type glycine betaine transport system substrate-binding" evidence="3">
    <location>
        <begin position="45"/>
        <end position="363"/>
    </location>
</feature>
<dbReference type="EMBL" id="LR134521">
    <property type="protein sequence ID" value="VEJ29960.1"/>
    <property type="molecule type" value="Genomic_DNA"/>
</dbReference>
<dbReference type="Gene3D" id="3.40.190.120">
    <property type="entry name" value="Osmoprotection protein (prox), domain 2"/>
    <property type="match status" value="1"/>
</dbReference>
<dbReference type="Gene3D" id="3.40.190.10">
    <property type="entry name" value="Periplasmic binding protein-like II"/>
    <property type="match status" value="1"/>
</dbReference>
<keyword evidence="2" id="KW-0732">Signal</keyword>
<accession>A0A3S4Z106</accession>
<feature type="chain" id="PRO_5038446194" evidence="2">
    <location>
        <begin position="26"/>
        <end position="370"/>
    </location>
</feature>
<evidence type="ECO:0000313" key="5">
    <source>
        <dbReference type="Proteomes" id="UP000270988"/>
    </source>
</evidence>
<evidence type="ECO:0000259" key="3">
    <source>
        <dbReference type="Pfam" id="PF04069"/>
    </source>
</evidence>
<gene>
    <name evidence="4" type="ORF">NCTC10918_01232</name>
</gene>
<feature type="compositionally biased region" description="Polar residues" evidence="1">
    <location>
        <begin position="154"/>
        <end position="169"/>
    </location>
</feature>
<dbReference type="GO" id="GO:0043190">
    <property type="term" value="C:ATP-binding cassette (ABC) transporter complex"/>
    <property type="evidence" value="ECO:0007669"/>
    <property type="project" value="InterPro"/>
</dbReference>
<dbReference type="SUPFAM" id="SSF53850">
    <property type="entry name" value="Periplasmic binding protein-like II"/>
    <property type="match status" value="1"/>
</dbReference>
<organism evidence="4 5">
    <name type="scientific">Rothia dentocariosa</name>
    <dbReference type="NCBI Taxonomy" id="2047"/>
    <lineage>
        <taxon>Bacteria</taxon>
        <taxon>Bacillati</taxon>
        <taxon>Actinomycetota</taxon>
        <taxon>Actinomycetes</taxon>
        <taxon>Micrococcales</taxon>
        <taxon>Micrococcaceae</taxon>
        <taxon>Rothia</taxon>
    </lineage>
</organism>
<dbReference type="PROSITE" id="PS51257">
    <property type="entry name" value="PROKAR_LIPOPROTEIN"/>
    <property type="match status" value="1"/>
</dbReference>
<dbReference type="AlphaFoldDB" id="A0A3S4Z106"/>
<dbReference type="GO" id="GO:0022857">
    <property type="term" value="F:transmembrane transporter activity"/>
    <property type="evidence" value="ECO:0007669"/>
    <property type="project" value="InterPro"/>
</dbReference>
<name>A0A3S4Z106_9MICC</name>
<reference evidence="4 5" key="1">
    <citation type="submission" date="2018-12" db="EMBL/GenBank/DDBJ databases">
        <authorList>
            <consortium name="Pathogen Informatics"/>
        </authorList>
    </citation>
    <scope>NUCLEOTIDE SEQUENCE [LARGE SCALE GENOMIC DNA]</scope>
    <source>
        <strain evidence="4 5">NCTC10918</strain>
    </source>
</reference>
<evidence type="ECO:0000256" key="1">
    <source>
        <dbReference type="SAM" id="MobiDB-lite"/>
    </source>
</evidence>
<protein>
    <submittedName>
        <fullName evidence="4">Substrate binding domain of ABC-type glycine betaine transport system</fullName>
    </submittedName>
</protein>
<feature type="region of interest" description="Disordered" evidence="1">
    <location>
        <begin position="127"/>
        <end position="169"/>
    </location>
</feature>
<feature type="signal peptide" evidence="2">
    <location>
        <begin position="1"/>
        <end position="25"/>
    </location>
</feature>
<dbReference type="Proteomes" id="UP000270988">
    <property type="component" value="Chromosome"/>
</dbReference>
<dbReference type="STRING" id="762948.HMPREF0733_10205"/>